<reference evidence="2 3" key="1">
    <citation type="submission" date="2022-09" db="EMBL/GenBank/DDBJ databases">
        <authorList>
            <person name="Palmer J.M."/>
        </authorList>
    </citation>
    <scope>NUCLEOTIDE SEQUENCE [LARGE SCALE GENOMIC DNA]</scope>
    <source>
        <strain evidence="2 3">DSM 7382</strain>
    </source>
</reference>
<evidence type="ECO:0000313" key="3">
    <source>
        <dbReference type="Proteomes" id="UP001385951"/>
    </source>
</evidence>
<dbReference type="EMBL" id="JASBNA010000029">
    <property type="protein sequence ID" value="KAK7683701.1"/>
    <property type="molecule type" value="Genomic_DNA"/>
</dbReference>
<gene>
    <name evidence="2" type="ORF">QCA50_013077</name>
</gene>
<sequence length="153" mass="17221">MSKPYPAPISNNGEWIHCRNKLFNQSKFRHHRRMVHGWDMYRYESVDPWMEPFAPFDCDTAQGGNIEGSEVENSGRVSNRVTRPKPEKRGVTSQVSTIGGKVDVPDLHPTLEGLIPIKAEDIDDSELLNYSASHKNKSSVSVSQKKLKAISTV</sequence>
<evidence type="ECO:0008006" key="4">
    <source>
        <dbReference type="Google" id="ProtNLM"/>
    </source>
</evidence>
<accession>A0AAW0G240</accession>
<feature type="compositionally biased region" description="Polar residues" evidence="1">
    <location>
        <begin position="71"/>
        <end position="81"/>
    </location>
</feature>
<feature type="region of interest" description="Disordered" evidence="1">
    <location>
        <begin position="62"/>
        <end position="104"/>
    </location>
</feature>
<organism evidence="2 3">
    <name type="scientific">Cerrena zonata</name>
    <dbReference type="NCBI Taxonomy" id="2478898"/>
    <lineage>
        <taxon>Eukaryota</taxon>
        <taxon>Fungi</taxon>
        <taxon>Dikarya</taxon>
        <taxon>Basidiomycota</taxon>
        <taxon>Agaricomycotina</taxon>
        <taxon>Agaricomycetes</taxon>
        <taxon>Polyporales</taxon>
        <taxon>Cerrenaceae</taxon>
        <taxon>Cerrena</taxon>
    </lineage>
</organism>
<keyword evidence="3" id="KW-1185">Reference proteome</keyword>
<evidence type="ECO:0000313" key="2">
    <source>
        <dbReference type="EMBL" id="KAK7683701.1"/>
    </source>
</evidence>
<protein>
    <recommendedName>
        <fullName evidence="4">C2H2-type domain-containing protein</fullName>
    </recommendedName>
</protein>
<dbReference type="Proteomes" id="UP001385951">
    <property type="component" value="Unassembled WGS sequence"/>
</dbReference>
<evidence type="ECO:0000256" key="1">
    <source>
        <dbReference type="SAM" id="MobiDB-lite"/>
    </source>
</evidence>
<dbReference type="AlphaFoldDB" id="A0AAW0G240"/>
<name>A0AAW0G240_9APHY</name>
<comment type="caution">
    <text evidence="2">The sequence shown here is derived from an EMBL/GenBank/DDBJ whole genome shotgun (WGS) entry which is preliminary data.</text>
</comment>
<proteinExistence type="predicted"/>